<evidence type="ECO:0000256" key="4">
    <source>
        <dbReference type="ARBA" id="ARBA00023136"/>
    </source>
</evidence>
<evidence type="ECO:0000256" key="6">
    <source>
        <dbReference type="SAM" id="Phobius"/>
    </source>
</evidence>
<dbReference type="GO" id="GO:0005326">
    <property type="term" value="F:neurotransmitter transmembrane transporter activity"/>
    <property type="evidence" value="ECO:0007669"/>
    <property type="project" value="TreeGrafter"/>
</dbReference>
<keyword evidence="3 6" id="KW-1133">Transmembrane helix</keyword>
<gene>
    <name evidence="7" type="ORF">LSH36_296g03004</name>
</gene>
<keyword evidence="8" id="KW-1185">Reference proteome</keyword>
<evidence type="ECO:0000313" key="8">
    <source>
        <dbReference type="Proteomes" id="UP001208570"/>
    </source>
</evidence>
<dbReference type="GO" id="GO:0060076">
    <property type="term" value="C:excitatory synapse"/>
    <property type="evidence" value="ECO:0007669"/>
    <property type="project" value="TreeGrafter"/>
</dbReference>
<name>A0AAD9JJQ5_9ANNE</name>
<evidence type="ECO:0000256" key="5">
    <source>
        <dbReference type="SAM" id="MobiDB-lite"/>
    </source>
</evidence>
<comment type="caution">
    <text evidence="7">The sequence shown here is derived from an EMBL/GenBank/DDBJ whole genome shotgun (WGS) entry which is preliminary data.</text>
</comment>
<protein>
    <submittedName>
        <fullName evidence="7">Uncharacterized protein</fullName>
    </submittedName>
</protein>
<reference evidence="7" key="1">
    <citation type="journal article" date="2023" name="Mol. Biol. Evol.">
        <title>Third-Generation Sequencing Reveals the Adaptive Role of the Epigenome in Three Deep-Sea Polychaetes.</title>
        <authorList>
            <person name="Perez M."/>
            <person name="Aroh O."/>
            <person name="Sun Y."/>
            <person name="Lan Y."/>
            <person name="Juniper S.K."/>
            <person name="Young C.R."/>
            <person name="Angers B."/>
            <person name="Qian P.Y."/>
        </authorList>
    </citation>
    <scope>NUCLEOTIDE SEQUENCE</scope>
    <source>
        <strain evidence="7">P08H-3</strain>
    </source>
</reference>
<proteinExistence type="predicted"/>
<feature type="compositionally biased region" description="Basic and acidic residues" evidence="5">
    <location>
        <begin position="68"/>
        <end position="81"/>
    </location>
</feature>
<evidence type="ECO:0000313" key="7">
    <source>
        <dbReference type="EMBL" id="KAK2153465.1"/>
    </source>
</evidence>
<dbReference type="GO" id="GO:0005313">
    <property type="term" value="F:L-glutamate transmembrane transporter activity"/>
    <property type="evidence" value="ECO:0007669"/>
    <property type="project" value="TreeGrafter"/>
</dbReference>
<evidence type="ECO:0000256" key="1">
    <source>
        <dbReference type="ARBA" id="ARBA00004141"/>
    </source>
</evidence>
<dbReference type="GO" id="GO:0030672">
    <property type="term" value="C:synaptic vesicle membrane"/>
    <property type="evidence" value="ECO:0007669"/>
    <property type="project" value="TreeGrafter"/>
</dbReference>
<evidence type="ECO:0000256" key="3">
    <source>
        <dbReference type="ARBA" id="ARBA00022989"/>
    </source>
</evidence>
<dbReference type="PANTHER" id="PTHR11662">
    <property type="entry name" value="SOLUTE CARRIER FAMILY 17"/>
    <property type="match status" value="1"/>
</dbReference>
<dbReference type="GO" id="GO:0098700">
    <property type="term" value="P:neurotransmitter loading into synaptic vesicle"/>
    <property type="evidence" value="ECO:0007669"/>
    <property type="project" value="TreeGrafter"/>
</dbReference>
<organism evidence="7 8">
    <name type="scientific">Paralvinella palmiformis</name>
    <dbReference type="NCBI Taxonomy" id="53620"/>
    <lineage>
        <taxon>Eukaryota</taxon>
        <taxon>Metazoa</taxon>
        <taxon>Spiralia</taxon>
        <taxon>Lophotrochozoa</taxon>
        <taxon>Annelida</taxon>
        <taxon>Polychaeta</taxon>
        <taxon>Sedentaria</taxon>
        <taxon>Canalipalpata</taxon>
        <taxon>Terebellida</taxon>
        <taxon>Terebelliformia</taxon>
        <taxon>Alvinellidae</taxon>
        <taxon>Paralvinella</taxon>
    </lineage>
</organism>
<dbReference type="AlphaFoldDB" id="A0AAD9JJQ5"/>
<keyword evidence="2 6" id="KW-0812">Transmembrane</keyword>
<sequence length="152" mass="16726">MGMSNAVGTLAGLICPMVTNLITSHSTQKEWQTVFLTASMIHFSGVVFYAIFASGEKQPWADPPPEEQEFKDTDHFDRKPSYPDANGKLAYPETKLDDVTGRSYGTLSDDTSKLSGYGVNLPDGATFPTRQEYVQSTPTERHPNGGVTDRYP</sequence>
<evidence type="ECO:0000256" key="2">
    <source>
        <dbReference type="ARBA" id="ARBA00022692"/>
    </source>
</evidence>
<feature type="region of interest" description="Disordered" evidence="5">
    <location>
        <begin position="58"/>
        <end position="152"/>
    </location>
</feature>
<dbReference type="GO" id="GO:0050803">
    <property type="term" value="P:regulation of synapse structure or activity"/>
    <property type="evidence" value="ECO:0007669"/>
    <property type="project" value="TreeGrafter"/>
</dbReference>
<dbReference type="EMBL" id="JAODUP010000296">
    <property type="protein sequence ID" value="KAK2153465.1"/>
    <property type="molecule type" value="Genomic_DNA"/>
</dbReference>
<feature type="compositionally biased region" description="Polar residues" evidence="5">
    <location>
        <begin position="128"/>
        <end position="138"/>
    </location>
</feature>
<feature type="transmembrane region" description="Helical" evidence="6">
    <location>
        <begin position="34"/>
        <end position="52"/>
    </location>
</feature>
<keyword evidence="4 6" id="KW-0472">Membrane</keyword>
<accession>A0AAD9JJQ5</accession>
<comment type="subcellular location">
    <subcellularLocation>
        <location evidence="1">Membrane</location>
        <topology evidence="1">Multi-pass membrane protein</topology>
    </subcellularLocation>
</comment>
<dbReference type="Proteomes" id="UP001208570">
    <property type="component" value="Unassembled WGS sequence"/>
</dbReference>
<dbReference type="PANTHER" id="PTHR11662:SF456">
    <property type="entry name" value="VESICULAR GLUTAMATE TRANSPORTER, ISOFORM A"/>
    <property type="match status" value="1"/>
</dbReference>
<dbReference type="InterPro" id="IPR050382">
    <property type="entry name" value="MFS_Na/Anion_cotransporter"/>
</dbReference>
<dbReference type="GO" id="GO:0035249">
    <property type="term" value="P:synaptic transmission, glutamatergic"/>
    <property type="evidence" value="ECO:0007669"/>
    <property type="project" value="TreeGrafter"/>
</dbReference>